<evidence type="ECO:0000256" key="3">
    <source>
        <dbReference type="ARBA" id="ARBA00022475"/>
    </source>
</evidence>
<feature type="transmembrane region" description="Helical" evidence="9">
    <location>
        <begin position="127"/>
        <end position="148"/>
    </location>
</feature>
<evidence type="ECO:0000256" key="6">
    <source>
        <dbReference type="ARBA" id="ARBA00022989"/>
    </source>
</evidence>
<name>A0ABQ6Y8W7_9GAMM</name>
<proteinExistence type="inferred from homology"/>
<dbReference type="Pfam" id="PF04290">
    <property type="entry name" value="DctQ"/>
    <property type="match status" value="1"/>
</dbReference>
<evidence type="ECO:0000259" key="10">
    <source>
        <dbReference type="Pfam" id="PF04290"/>
    </source>
</evidence>
<evidence type="ECO:0000256" key="7">
    <source>
        <dbReference type="ARBA" id="ARBA00023136"/>
    </source>
</evidence>
<feature type="transmembrane region" description="Helical" evidence="9">
    <location>
        <begin position="88"/>
        <end position="107"/>
    </location>
</feature>
<evidence type="ECO:0000256" key="8">
    <source>
        <dbReference type="ARBA" id="ARBA00038436"/>
    </source>
</evidence>
<dbReference type="PANTHER" id="PTHR35011:SF10">
    <property type="entry name" value="TRAP TRANSPORTER SMALL PERMEASE PROTEIN"/>
    <property type="match status" value="1"/>
</dbReference>
<evidence type="ECO:0000256" key="9">
    <source>
        <dbReference type="RuleBase" id="RU369079"/>
    </source>
</evidence>
<dbReference type="PANTHER" id="PTHR35011">
    <property type="entry name" value="2,3-DIKETO-L-GULONATE TRAP TRANSPORTER SMALL PERMEASE PROTEIN YIAM"/>
    <property type="match status" value="1"/>
</dbReference>
<dbReference type="RefSeq" id="WP_159660644.1">
    <property type="nucleotide sequence ID" value="NZ_AQPF01000012.1"/>
</dbReference>
<protein>
    <recommendedName>
        <fullName evidence="9">TRAP transporter small permease protein</fullName>
    </recommendedName>
</protein>
<organism evidence="11 12">
    <name type="scientific">Alcanivorax xiamenensis</name>
    <dbReference type="NCBI Taxonomy" id="1177156"/>
    <lineage>
        <taxon>Bacteria</taxon>
        <taxon>Pseudomonadati</taxon>
        <taxon>Pseudomonadota</taxon>
        <taxon>Gammaproteobacteria</taxon>
        <taxon>Oceanospirillales</taxon>
        <taxon>Alcanivoracaceae</taxon>
        <taxon>Alcanivorax</taxon>
    </lineage>
</organism>
<keyword evidence="2 9" id="KW-0813">Transport</keyword>
<dbReference type="EMBL" id="AQPF01000012">
    <property type="protein sequence ID" value="KAF0805910.1"/>
    <property type="molecule type" value="Genomic_DNA"/>
</dbReference>
<evidence type="ECO:0000313" key="12">
    <source>
        <dbReference type="Proteomes" id="UP000771797"/>
    </source>
</evidence>
<gene>
    <name evidence="11" type="ORF">A6D6_01966</name>
</gene>
<sequence>MSGSLKLLERGLAVIAVGAVLAMMLLVSLDVIARYLFKAPLTFQYSLTEDYLMVIMVALALPWAERRGAFIRLTPFHRLMSPGVRRGLYALNNLIIALMLLAMTWYAGERVWVDWLEQRVIFGVIDWPVWLSHVWVPIGTLVLSLRLFTNACLYLLGKAEVPSPPSLDEMGEGEEALR</sequence>
<comment type="caution">
    <text evidence="9">Lacks conserved residue(s) required for the propagation of feature annotation.</text>
</comment>
<dbReference type="InterPro" id="IPR055348">
    <property type="entry name" value="DctQ"/>
</dbReference>
<feature type="domain" description="Tripartite ATP-independent periplasmic transporters DctQ component" evidence="10">
    <location>
        <begin position="23"/>
        <end position="151"/>
    </location>
</feature>
<evidence type="ECO:0000256" key="1">
    <source>
        <dbReference type="ARBA" id="ARBA00004429"/>
    </source>
</evidence>
<keyword evidence="3" id="KW-1003">Cell membrane</keyword>
<reference evidence="11 12" key="1">
    <citation type="submission" date="2012-09" db="EMBL/GenBank/DDBJ databases">
        <title>Genome Sequence of alkane-degrading Bacterium Alcanivorax sp. 6-D-6.</title>
        <authorList>
            <person name="Lai Q."/>
            <person name="Shao Z."/>
        </authorList>
    </citation>
    <scope>NUCLEOTIDE SEQUENCE [LARGE SCALE GENOMIC DNA]</scope>
    <source>
        <strain evidence="11 12">6-D-6</strain>
    </source>
</reference>
<dbReference type="Proteomes" id="UP000771797">
    <property type="component" value="Unassembled WGS sequence"/>
</dbReference>
<evidence type="ECO:0000313" key="11">
    <source>
        <dbReference type="EMBL" id="KAF0805910.1"/>
    </source>
</evidence>
<comment type="subunit">
    <text evidence="9">The complex comprises the extracytoplasmic solute receptor protein and the two transmembrane proteins.</text>
</comment>
<evidence type="ECO:0000256" key="2">
    <source>
        <dbReference type="ARBA" id="ARBA00022448"/>
    </source>
</evidence>
<keyword evidence="6 9" id="KW-1133">Transmembrane helix</keyword>
<keyword evidence="4 9" id="KW-0997">Cell inner membrane</keyword>
<comment type="similarity">
    <text evidence="8 9">Belongs to the TRAP transporter small permease family.</text>
</comment>
<accession>A0ABQ6Y8W7</accession>
<evidence type="ECO:0000256" key="4">
    <source>
        <dbReference type="ARBA" id="ARBA00022519"/>
    </source>
</evidence>
<keyword evidence="7 9" id="KW-0472">Membrane</keyword>
<evidence type="ECO:0000256" key="5">
    <source>
        <dbReference type="ARBA" id="ARBA00022692"/>
    </source>
</evidence>
<feature type="transmembrane region" description="Helical" evidence="9">
    <location>
        <begin position="12"/>
        <end position="37"/>
    </location>
</feature>
<comment type="caution">
    <text evidence="11">The sequence shown here is derived from an EMBL/GenBank/DDBJ whole genome shotgun (WGS) entry which is preliminary data.</text>
</comment>
<dbReference type="InterPro" id="IPR007387">
    <property type="entry name" value="TRAP_DctQ"/>
</dbReference>
<comment type="subcellular location">
    <subcellularLocation>
        <location evidence="1 9">Cell inner membrane</location>
        <topology evidence="1 9">Multi-pass membrane protein</topology>
    </subcellularLocation>
</comment>
<keyword evidence="5 9" id="KW-0812">Transmembrane</keyword>
<comment type="function">
    <text evidence="9">Part of the tripartite ATP-independent periplasmic (TRAP) transport system.</text>
</comment>
<keyword evidence="12" id="KW-1185">Reference proteome</keyword>